<feature type="compositionally biased region" description="Pro residues" evidence="1">
    <location>
        <begin position="22"/>
        <end position="34"/>
    </location>
</feature>
<keyword evidence="4" id="KW-1185">Reference proteome</keyword>
<keyword evidence="2" id="KW-1133">Transmembrane helix</keyword>
<dbReference type="AlphaFoldDB" id="A0AAV9BST5"/>
<feature type="region of interest" description="Disordered" evidence="1">
    <location>
        <begin position="1"/>
        <end position="34"/>
    </location>
</feature>
<evidence type="ECO:0000313" key="4">
    <source>
        <dbReference type="Proteomes" id="UP001179952"/>
    </source>
</evidence>
<keyword evidence="2" id="KW-0472">Membrane</keyword>
<gene>
    <name evidence="3" type="ORF">QJS04_geneDACA023293</name>
</gene>
<comment type="caution">
    <text evidence="3">The sequence shown here is derived from an EMBL/GenBank/DDBJ whole genome shotgun (WGS) entry which is preliminary data.</text>
</comment>
<reference evidence="3" key="1">
    <citation type="journal article" date="2023" name="Nat. Commun.">
        <title>Diploid and tetraploid genomes of Acorus and the evolution of monocots.</title>
        <authorList>
            <person name="Ma L."/>
            <person name="Liu K.W."/>
            <person name="Li Z."/>
            <person name="Hsiao Y.Y."/>
            <person name="Qi Y."/>
            <person name="Fu T."/>
            <person name="Tang G.D."/>
            <person name="Zhang D."/>
            <person name="Sun W.H."/>
            <person name="Liu D.K."/>
            <person name="Li Y."/>
            <person name="Chen G.Z."/>
            <person name="Liu X.D."/>
            <person name="Liao X.Y."/>
            <person name="Jiang Y.T."/>
            <person name="Yu X."/>
            <person name="Hao Y."/>
            <person name="Huang J."/>
            <person name="Zhao X.W."/>
            <person name="Ke S."/>
            <person name="Chen Y.Y."/>
            <person name="Wu W.L."/>
            <person name="Hsu J.L."/>
            <person name="Lin Y.F."/>
            <person name="Huang M.D."/>
            <person name="Li C.Y."/>
            <person name="Huang L."/>
            <person name="Wang Z.W."/>
            <person name="Zhao X."/>
            <person name="Zhong W.Y."/>
            <person name="Peng D.H."/>
            <person name="Ahmad S."/>
            <person name="Lan S."/>
            <person name="Zhang J.S."/>
            <person name="Tsai W.C."/>
            <person name="Van de Peer Y."/>
            <person name="Liu Z.J."/>
        </authorList>
    </citation>
    <scope>NUCLEOTIDE SEQUENCE</scope>
    <source>
        <strain evidence="3">SCP</strain>
    </source>
</reference>
<keyword evidence="2" id="KW-0812">Transmembrane</keyword>
<sequence length="157" mass="17237">MPAQPSSVGSHAPIVPPDLTSVPPPHPLPHPRYPPQISSPEPSLVSTGVVVSAPDNVVSLREGGPIVFAPSSSPVPVGSFGVPMPLQPGCLWWFLVAPWLLLRKERWLLLILLLQSNLPLVILVALLMVFFQPPLQYPNQDLPQMRNLELFDREITK</sequence>
<accession>A0AAV9BST5</accession>
<organism evidence="3 4">
    <name type="scientific">Acorus gramineus</name>
    <name type="common">Dwarf sweet flag</name>
    <dbReference type="NCBI Taxonomy" id="55184"/>
    <lineage>
        <taxon>Eukaryota</taxon>
        <taxon>Viridiplantae</taxon>
        <taxon>Streptophyta</taxon>
        <taxon>Embryophyta</taxon>
        <taxon>Tracheophyta</taxon>
        <taxon>Spermatophyta</taxon>
        <taxon>Magnoliopsida</taxon>
        <taxon>Liliopsida</taxon>
        <taxon>Acoraceae</taxon>
        <taxon>Acorus</taxon>
    </lineage>
</organism>
<proteinExistence type="predicted"/>
<feature type="transmembrane region" description="Helical" evidence="2">
    <location>
        <begin position="109"/>
        <end position="131"/>
    </location>
</feature>
<protein>
    <submittedName>
        <fullName evidence="3">Uncharacterized protein</fullName>
    </submittedName>
</protein>
<evidence type="ECO:0000313" key="3">
    <source>
        <dbReference type="EMBL" id="KAK1279187.1"/>
    </source>
</evidence>
<dbReference type="EMBL" id="JAUJYN010000002">
    <property type="protein sequence ID" value="KAK1279187.1"/>
    <property type="molecule type" value="Genomic_DNA"/>
</dbReference>
<evidence type="ECO:0000256" key="2">
    <source>
        <dbReference type="SAM" id="Phobius"/>
    </source>
</evidence>
<reference evidence="3" key="2">
    <citation type="submission" date="2023-06" db="EMBL/GenBank/DDBJ databases">
        <authorList>
            <person name="Ma L."/>
            <person name="Liu K.-W."/>
            <person name="Li Z."/>
            <person name="Hsiao Y.-Y."/>
            <person name="Qi Y."/>
            <person name="Fu T."/>
            <person name="Tang G."/>
            <person name="Zhang D."/>
            <person name="Sun W.-H."/>
            <person name="Liu D.-K."/>
            <person name="Li Y."/>
            <person name="Chen G.-Z."/>
            <person name="Liu X.-D."/>
            <person name="Liao X.-Y."/>
            <person name="Jiang Y.-T."/>
            <person name="Yu X."/>
            <person name="Hao Y."/>
            <person name="Huang J."/>
            <person name="Zhao X.-W."/>
            <person name="Ke S."/>
            <person name="Chen Y.-Y."/>
            <person name="Wu W.-L."/>
            <person name="Hsu J.-L."/>
            <person name="Lin Y.-F."/>
            <person name="Huang M.-D."/>
            <person name="Li C.-Y."/>
            <person name="Huang L."/>
            <person name="Wang Z.-W."/>
            <person name="Zhao X."/>
            <person name="Zhong W.-Y."/>
            <person name="Peng D.-H."/>
            <person name="Ahmad S."/>
            <person name="Lan S."/>
            <person name="Zhang J.-S."/>
            <person name="Tsai W.-C."/>
            <person name="Van De Peer Y."/>
            <person name="Liu Z.-J."/>
        </authorList>
    </citation>
    <scope>NUCLEOTIDE SEQUENCE</scope>
    <source>
        <strain evidence="3">SCP</strain>
        <tissue evidence="3">Leaves</tissue>
    </source>
</reference>
<name>A0AAV9BST5_ACOGR</name>
<evidence type="ECO:0000256" key="1">
    <source>
        <dbReference type="SAM" id="MobiDB-lite"/>
    </source>
</evidence>
<dbReference type="Proteomes" id="UP001179952">
    <property type="component" value="Unassembled WGS sequence"/>
</dbReference>
<feature type="transmembrane region" description="Helical" evidence="2">
    <location>
        <begin position="84"/>
        <end position="102"/>
    </location>
</feature>